<accession>A0ACB7PD63</accession>
<reference evidence="1 2" key="1">
    <citation type="journal article" date="2021" name="Nat. Commun.">
        <title>Genetic determinants of endophytism in the Arabidopsis root mycobiome.</title>
        <authorList>
            <person name="Mesny F."/>
            <person name="Miyauchi S."/>
            <person name="Thiergart T."/>
            <person name="Pickel B."/>
            <person name="Atanasova L."/>
            <person name="Karlsson M."/>
            <person name="Huettel B."/>
            <person name="Barry K.W."/>
            <person name="Haridas S."/>
            <person name="Chen C."/>
            <person name="Bauer D."/>
            <person name="Andreopoulos W."/>
            <person name="Pangilinan J."/>
            <person name="LaButti K."/>
            <person name="Riley R."/>
            <person name="Lipzen A."/>
            <person name="Clum A."/>
            <person name="Drula E."/>
            <person name="Henrissat B."/>
            <person name="Kohler A."/>
            <person name="Grigoriev I.V."/>
            <person name="Martin F.M."/>
            <person name="Hacquard S."/>
        </authorList>
    </citation>
    <scope>NUCLEOTIDE SEQUENCE [LARGE SCALE GENOMIC DNA]</scope>
    <source>
        <strain evidence="1 2">MPI-SDFR-AT-0079</strain>
    </source>
</reference>
<gene>
    <name evidence="1" type="ORF">F5144DRAFT_591457</name>
</gene>
<organism evidence="1 2">
    <name type="scientific">Chaetomium tenue</name>
    <dbReference type="NCBI Taxonomy" id="1854479"/>
    <lineage>
        <taxon>Eukaryota</taxon>
        <taxon>Fungi</taxon>
        <taxon>Dikarya</taxon>
        <taxon>Ascomycota</taxon>
        <taxon>Pezizomycotina</taxon>
        <taxon>Sordariomycetes</taxon>
        <taxon>Sordariomycetidae</taxon>
        <taxon>Sordariales</taxon>
        <taxon>Chaetomiaceae</taxon>
        <taxon>Chaetomium</taxon>
    </lineage>
</organism>
<keyword evidence="2" id="KW-1185">Reference proteome</keyword>
<comment type="caution">
    <text evidence="1">The sequence shown here is derived from an EMBL/GenBank/DDBJ whole genome shotgun (WGS) entry which is preliminary data.</text>
</comment>
<dbReference type="Proteomes" id="UP000724584">
    <property type="component" value="Unassembled WGS sequence"/>
</dbReference>
<proteinExistence type="predicted"/>
<dbReference type="EMBL" id="JAGIZQ010000003">
    <property type="protein sequence ID" value="KAH6636254.1"/>
    <property type="molecule type" value="Genomic_DNA"/>
</dbReference>
<evidence type="ECO:0000313" key="2">
    <source>
        <dbReference type="Proteomes" id="UP000724584"/>
    </source>
</evidence>
<name>A0ACB7PD63_9PEZI</name>
<protein>
    <submittedName>
        <fullName evidence="1">Uncharacterized protein</fullName>
    </submittedName>
</protein>
<evidence type="ECO:0000313" key="1">
    <source>
        <dbReference type="EMBL" id="KAH6636254.1"/>
    </source>
</evidence>
<sequence length="429" mass="44993">MPYTGDGRSRGGGGGGLANWLSGSAGAADALGLSHDPETRNSPGPGTSKDATTPNMTPTRPQQTRTGQSTTGSNVATPKSTTATTTAASRFMSALSSRFNPTTPTTSPLPSAATAHPQDEICTLNIEAALFPSSPSSPSGAARDTFSPSAFKNLHINAVGLLNKMQTAYREQAATLRDLQAERSAQGDEVEEAVTRAEHLRIQLEGMARKAAEQERAMGALEAELEAERKSRARAEAALGWTARRAPSSVGEGASVVSEDLGVEEERRRQRRESRHRKSGADGLSGEEDTTTDDENDSAGSESVFSRSRSPALPLQSPLQQAHTVSSMSDAASIVGVADASGTPQAAKTPRSGSVNATPKQRPMSAFQKIFKGISREDAGCPNCKGQDASVAWDTVGLLRDENRHLKTRIGELEVAVEGALDMVNGIGL</sequence>